<dbReference type="InterPro" id="IPR029033">
    <property type="entry name" value="His_PPase_superfam"/>
</dbReference>
<proteinExistence type="predicted"/>
<feature type="binding site" evidence="2">
    <location>
        <position position="90"/>
    </location>
    <ligand>
        <name>substrate</name>
    </ligand>
</feature>
<dbReference type="GO" id="GO:0004331">
    <property type="term" value="F:fructose-2,6-bisphosphate 2-phosphatase activity"/>
    <property type="evidence" value="ECO:0007669"/>
    <property type="project" value="TreeGrafter"/>
</dbReference>
<gene>
    <name evidence="3" type="ORF">APR42_00235</name>
</gene>
<dbReference type="CDD" id="cd07067">
    <property type="entry name" value="HP_PGM_like"/>
    <property type="match status" value="1"/>
</dbReference>
<dbReference type="PANTHER" id="PTHR46517:SF1">
    <property type="entry name" value="FRUCTOSE-2,6-BISPHOSPHATASE TIGAR"/>
    <property type="match status" value="1"/>
</dbReference>
<dbReference type="Gene3D" id="3.40.50.1240">
    <property type="entry name" value="Phosphoglycerate mutase-like"/>
    <property type="match status" value="1"/>
</dbReference>
<protein>
    <submittedName>
        <fullName evidence="3">Phosphoglycerate mutase</fullName>
    </submittedName>
</protein>
<dbReference type="PANTHER" id="PTHR46517">
    <property type="entry name" value="FRUCTOSE-2,6-BISPHOSPHATASE TIGAR"/>
    <property type="match status" value="1"/>
</dbReference>
<dbReference type="RefSeq" id="WP_057480155.1">
    <property type="nucleotide sequence ID" value="NZ_BMWR01000002.1"/>
</dbReference>
<dbReference type="EMBL" id="LKTP01000001">
    <property type="protein sequence ID" value="KRG30324.1"/>
    <property type="molecule type" value="Genomic_DNA"/>
</dbReference>
<dbReference type="STRING" id="270918.APR42_00235"/>
<dbReference type="PROSITE" id="PS51257">
    <property type="entry name" value="PROKAR_LIPOPROTEIN"/>
    <property type="match status" value="1"/>
</dbReference>
<dbReference type="Pfam" id="PF00300">
    <property type="entry name" value="His_Phos_1"/>
    <property type="match status" value="1"/>
</dbReference>
<dbReference type="Proteomes" id="UP000051643">
    <property type="component" value="Unassembled WGS sequence"/>
</dbReference>
<dbReference type="InterPro" id="IPR051695">
    <property type="entry name" value="Phosphoglycerate_Mutase"/>
</dbReference>
<keyword evidence="1" id="KW-0378">Hydrolase</keyword>
<dbReference type="OrthoDB" id="3296006at2"/>
<comment type="caution">
    <text evidence="3">The sequence shown here is derived from an EMBL/GenBank/DDBJ whole genome shotgun (WGS) entry which is preliminary data.</text>
</comment>
<dbReference type="GO" id="GO:0043456">
    <property type="term" value="P:regulation of pentose-phosphate shunt"/>
    <property type="evidence" value="ECO:0007669"/>
    <property type="project" value="TreeGrafter"/>
</dbReference>
<evidence type="ECO:0000313" key="4">
    <source>
        <dbReference type="Proteomes" id="UP000051643"/>
    </source>
</evidence>
<dbReference type="SUPFAM" id="SSF53254">
    <property type="entry name" value="Phosphoglycerate mutase-like"/>
    <property type="match status" value="1"/>
</dbReference>
<dbReference type="GO" id="GO:0005829">
    <property type="term" value="C:cytosol"/>
    <property type="evidence" value="ECO:0007669"/>
    <property type="project" value="TreeGrafter"/>
</dbReference>
<accession>A0A0Q9ZMD2</accession>
<dbReference type="GO" id="GO:0045820">
    <property type="term" value="P:negative regulation of glycolytic process"/>
    <property type="evidence" value="ECO:0007669"/>
    <property type="project" value="TreeGrafter"/>
</dbReference>
<keyword evidence="4" id="KW-1185">Reference proteome</keyword>
<sequence length="180" mass="21018">MKRYFLILSLILLTSCNFGDEEPSEIMDDAKKPSEEITTYYFIRHAEKDTTDTSNKDPELTEAGIKRAQNWTKTFKDIDFDLIYSSDYKRTVNTAKPIAKDQNKEIKFYDTEKLNDKDFQEKTKNKTVLVVGHSNLNPEWVNYILGKKKYQDLDESVYGSLFIVTIHPNGDRTSQVLYFD</sequence>
<evidence type="ECO:0000256" key="2">
    <source>
        <dbReference type="PIRSR" id="PIRSR613078-2"/>
    </source>
</evidence>
<name>A0A0Q9ZMD2_9FLAO</name>
<dbReference type="AlphaFoldDB" id="A0A0Q9ZMD2"/>
<dbReference type="InterPro" id="IPR013078">
    <property type="entry name" value="His_Pase_superF_clade-1"/>
</dbReference>
<evidence type="ECO:0000256" key="1">
    <source>
        <dbReference type="ARBA" id="ARBA00022801"/>
    </source>
</evidence>
<organism evidence="3 4">
    <name type="scientific">Salegentibacter mishustinae</name>
    <dbReference type="NCBI Taxonomy" id="270918"/>
    <lineage>
        <taxon>Bacteria</taxon>
        <taxon>Pseudomonadati</taxon>
        <taxon>Bacteroidota</taxon>
        <taxon>Flavobacteriia</taxon>
        <taxon>Flavobacteriales</taxon>
        <taxon>Flavobacteriaceae</taxon>
        <taxon>Salegentibacter</taxon>
    </lineage>
</organism>
<reference evidence="3" key="1">
    <citation type="submission" date="2015-10" db="EMBL/GenBank/DDBJ databases">
        <title>Draft genome sequence of Salegentibacter mishustinae KCTC 12263.</title>
        <authorList>
            <person name="Lin W."/>
            <person name="Zheng Q."/>
        </authorList>
    </citation>
    <scope>NUCLEOTIDE SEQUENCE [LARGE SCALE GENOMIC DNA]</scope>
    <source>
        <strain evidence="3">KCTC 12263</strain>
    </source>
</reference>
<evidence type="ECO:0000313" key="3">
    <source>
        <dbReference type="EMBL" id="KRG30324.1"/>
    </source>
</evidence>